<dbReference type="PANTHER" id="PTHR33481">
    <property type="entry name" value="REVERSE TRANSCRIPTASE"/>
    <property type="match status" value="1"/>
</dbReference>
<name>A0A6A4JFF0_APOLU</name>
<organism evidence="1 2">
    <name type="scientific">Apolygus lucorum</name>
    <name type="common">Small green plant bug</name>
    <name type="synonym">Lygocoris lucorum</name>
    <dbReference type="NCBI Taxonomy" id="248454"/>
    <lineage>
        <taxon>Eukaryota</taxon>
        <taxon>Metazoa</taxon>
        <taxon>Ecdysozoa</taxon>
        <taxon>Arthropoda</taxon>
        <taxon>Hexapoda</taxon>
        <taxon>Insecta</taxon>
        <taxon>Pterygota</taxon>
        <taxon>Neoptera</taxon>
        <taxon>Paraneoptera</taxon>
        <taxon>Hemiptera</taxon>
        <taxon>Heteroptera</taxon>
        <taxon>Panheteroptera</taxon>
        <taxon>Cimicomorpha</taxon>
        <taxon>Miridae</taxon>
        <taxon>Mirini</taxon>
        <taxon>Apolygus</taxon>
    </lineage>
</organism>
<dbReference type="OrthoDB" id="6612143at2759"/>
<dbReference type="PANTHER" id="PTHR33481:SF1">
    <property type="entry name" value="ENDONUCLEASE_EXONUCLEASE_PHOSPHATASE DOMAIN-CONTAINING PROTEIN-RELATED"/>
    <property type="match status" value="1"/>
</dbReference>
<evidence type="ECO:0000313" key="2">
    <source>
        <dbReference type="Proteomes" id="UP000466442"/>
    </source>
</evidence>
<proteinExistence type="predicted"/>
<accession>A0A6A4JFF0</accession>
<comment type="caution">
    <text evidence="1">The sequence shown here is derived from an EMBL/GenBank/DDBJ whole genome shotgun (WGS) entry which is preliminary data.</text>
</comment>
<dbReference type="EMBL" id="WIXP02000010">
    <property type="protein sequence ID" value="KAF6204122.1"/>
    <property type="molecule type" value="Genomic_DNA"/>
</dbReference>
<protein>
    <submittedName>
        <fullName evidence="1">Uncharacterized protein</fullName>
    </submittedName>
</protein>
<gene>
    <name evidence="1" type="ORF">GE061_002462</name>
</gene>
<sequence>MPEGYADDLVVVIRAQRMEHLQFKLNQAMRRVMEWMEAHTLSLAIQKTEFVLLTTAQIERSTPMNVDGQEIITSPAIRYLGVMLDRKLSFWRHISGAADKAADIVNELSRLMANLGGLSPAKRKLLMRSAEAIMLYGAEVWGDSLRYQKYRASMEAVQRRGALRLCSAFRTVSGPASQVIAGTIPIYHQALERKRIRMKKD</sequence>
<evidence type="ECO:0000313" key="1">
    <source>
        <dbReference type="EMBL" id="KAF6204122.1"/>
    </source>
</evidence>
<reference evidence="1" key="1">
    <citation type="journal article" date="2021" name="Mol. Ecol. Resour.">
        <title>Apolygus lucorum genome provides insights into omnivorousness and mesophyll feeding.</title>
        <authorList>
            <person name="Liu Y."/>
            <person name="Liu H."/>
            <person name="Wang H."/>
            <person name="Huang T."/>
            <person name="Liu B."/>
            <person name="Yang B."/>
            <person name="Yin L."/>
            <person name="Li B."/>
            <person name="Zhang Y."/>
            <person name="Zhang S."/>
            <person name="Jiang F."/>
            <person name="Zhang X."/>
            <person name="Ren Y."/>
            <person name="Wang B."/>
            <person name="Wang S."/>
            <person name="Lu Y."/>
            <person name="Wu K."/>
            <person name="Fan W."/>
            <person name="Wang G."/>
        </authorList>
    </citation>
    <scope>NUCLEOTIDE SEQUENCE</scope>
    <source>
        <strain evidence="1">12Hb</strain>
    </source>
</reference>
<keyword evidence="2" id="KW-1185">Reference proteome</keyword>
<dbReference type="Proteomes" id="UP000466442">
    <property type="component" value="Unassembled WGS sequence"/>
</dbReference>
<dbReference type="AlphaFoldDB" id="A0A6A4JFF0"/>